<protein>
    <submittedName>
        <fullName evidence="2">Uncharacterized protein</fullName>
    </submittedName>
</protein>
<dbReference type="AlphaFoldDB" id="A0A9W6NSH4"/>
<organism evidence="2 3">
    <name type="scientific">Dactylosporangium matsuzakiense</name>
    <dbReference type="NCBI Taxonomy" id="53360"/>
    <lineage>
        <taxon>Bacteria</taxon>
        <taxon>Bacillati</taxon>
        <taxon>Actinomycetota</taxon>
        <taxon>Actinomycetes</taxon>
        <taxon>Micromonosporales</taxon>
        <taxon>Micromonosporaceae</taxon>
        <taxon>Dactylosporangium</taxon>
    </lineage>
</organism>
<evidence type="ECO:0000256" key="1">
    <source>
        <dbReference type="SAM" id="MobiDB-lite"/>
    </source>
</evidence>
<evidence type="ECO:0000313" key="2">
    <source>
        <dbReference type="EMBL" id="GLL07346.1"/>
    </source>
</evidence>
<accession>A0A9W6NSH4</accession>
<dbReference type="EMBL" id="BSFP01000093">
    <property type="protein sequence ID" value="GLL07346.1"/>
    <property type="molecule type" value="Genomic_DNA"/>
</dbReference>
<dbReference type="Proteomes" id="UP001143480">
    <property type="component" value="Unassembled WGS sequence"/>
</dbReference>
<sequence length="140" mass="14639">MRAQSSAVNGHFAPPPVRLAGLARPQPTVDQRCGSRDSNNVGRLEHVGCPRQKARFGSRLLARQAVHMYTAHSTKCTGRAQPPVRMHSAEPAVHVDTTERAGPRTAVRSAVRVGSALRGVAVGAGLRLAAAAAPRVAVAG</sequence>
<keyword evidence="3" id="KW-1185">Reference proteome</keyword>
<proteinExistence type="predicted"/>
<evidence type="ECO:0000313" key="3">
    <source>
        <dbReference type="Proteomes" id="UP001143480"/>
    </source>
</evidence>
<name>A0A9W6NSH4_9ACTN</name>
<reference evidence="2" key="2">
    <citation type="submission" date="2023-01" db="EMBL/GenBank/DDBJ databases">
        <authorList>
            <person name="Sun Q."/>
            <person name="Evtushenko L."/>
        </authorList>
    </citation>
    <scope>NUCLEOTIDE SEQUENCE</scope>
    <source>
        <strain evidence="2">VKM Ac-1321</strain>
    </source>
</reference>
<feature type="region of interest" description="Disordered" evidence="1">
    <location>
        <begin position="1"/>
        <end position="42"/>
    </location>
</feature>
<reference evidence="2" key="1">
    <citation type="journal article" date="2014" name="Int. J. Syst. Evol. Microbiol.">
        <title>Complete genome sequence of Corynebacterium casei LMG S-19264T (=DSM 44701T), isolated from a smear-ripened cheese.</title>
        <authorList>
            <consortium name="US DOE Joint Genome Institute (JGI-PGF)"/>
            <person name="Walter F."/>
            <person name="Albersmeier A."/>
            <person name="Kalinowski J."/>
            <person name="Ruckert C."/>
        </authorList>
    </citation>
    <scope>NUCLEOTIDE SEQUENCE</scope>
    <source>
        <strain evidence="2">VKM Ac-1321</strain>
    </source>
</reference>
<comment type="caution">
    <text evidence="2">The sequence shown here is derived from an EMBL/GenBank/DDBJ whole genome shotgun (WGS) entry which is preliminary data.</text>
</comment>
<gene>
    <name evidence="2" type="ORF">GCM10017581_090980</name>
</gene>